<dbReference type="InterPro" id="IPR012338">
    <property type="entry name" value="Beta-lactam/transpept-like"/>
</dbReference>
<keyword evidence="2" id="KW-0378">Hydrolase</keyword>
<gene>
    <name evidence="2" type="ORF">Pbs1_10960</name>
</gene>
<sequence>MKYLISTFFVVSLLVSCKKELSLHNPNSLEKYSDSLFADAIKKNQIAGASILVLKKNKILLDKNYGYANIELSTNMPINAVFEIGSVTKQFTAVAILKLAEQGKINLDDDFTDYLNFDTKGRKITIKNLLEHTSGIANYTDIPKFWSLSVQNLPRDSLVRLVEQENFQFEPQENFVYNNSGYFFLGLIIEKVTGKTYEEYLRKGFFIPLGMKNTSYCSMKAIVKNKINGYSSTEEGLRQKDYINHIWPYAGGSLCSTTNDLLIWLKALHEYRILSKESYRSLIEPIRLRNGTKLFYAKGLVNFSNYGNVEIGHSGYIPGFVSITQYFPKEDLYLICLINTSGLLGVNHFTNKINWKILKRKISKPIPLDFDNKMIEGIYSGKIGGEKLSLQVSVNTNKVILTNVQNQKTDTLKTYIGNNTWMNKNDVITIKNGMYKFNSEYKYYCLKLD</sequence>
<organism evidence="2">
    <name type="scientific">Tenacibaculum sp. Pbs-1</name>
    <dbReference type="NCBI Taxonomy" id="3238748"/>
    <lineage>
        <taxon>Bacteria</taxon>
        <taxon>Pseudomonadati</taxon>
        <taxon>Bacteroidota</taxon>
        <taxon>Flavobacteriia</taxon>
        <taxon>Flavobacteriales</taxon>
        <taxon>Flavobacteriaceae</taxon>
        <taxon>Tenacibaculum</taxon>
    </lineage>
</organism>
<dbReference type="Gene3D" id="3.40.710.10">
    <property type="entry name" value="DD-peptidase/beta-lactamase superfamily"/>
    <property type="match status" value="1"/>
</dbReference>
<evidence type="ECO:0000259" key="1">
    <source>
        <dbReference type="Pfam" id="PF00144"/>
    </source>
</evidence>
<dbReference type="InterPro" id="IPR050491">
    <property type="entry name" value="AmpC-like"/>
</dbReference>
<dbReference type="Pfam" id="PF00144">
    <property type="entry name" value="Beta-lactamase"/>
    <property type="match status" value="1"/>
</dbReference>
<dbReference type="SUPFAM" id="SSF56601">
    <property type="entry name" value="beta-lactamase/transpeptidase-like"/>
    <property type="match status" value="1"/>
</dbReference>
<protein>
    <submittedName>
        <fullName evidence="2">Serine hydrolase domain-containing protein</fullName>
    </submittedName>
</protein>
<feature type="domain" description="Beta-lactamase-related" evidence="1">
    <location>
        <begin position="34"/>
        <end position="342"/>
    </location>
</feature>
<proteinExistence type="predicted"/>
<dbReference type="GO" id="GO:0016787">
    <property type="term" value="F:hydrolase activity"/>
    <property type="evidence" value="ECO:0007669"/>
    <property type="project" value="UniProtKB-KW"/>
</dbReference>
<dbReference type="PROSITE" id="PS51257">
    <property type="entry name" value="PROKAR_LIPOPROTEIN"/>
    <property type="match status" value="1"/>
</dbReference>
<evidence type="ECO:0000313" key="2">
    <source>
        <dbReference type="EMBL" id="BFP67753.1"/>
    </source>
</evidence>
<accession>A0AB33KVW3</accession>
<dbReference type="EMBL" id="AP035888">
    <property type="protein sequence ID" value="BFP67753.1"/>
    <property type="molecule type" value="Genomic_DNA"/>
</dbReference>
<dbReference type="PANTHER" id="PTHR46825">
    <property type="entry name" value="D-ALANYL-D-ALANINE-CARBOXYPEPTIDASE/ENDOPEPTIDASE AMPH"/>
    <property type="match status" value="1"/>
</dbReference>
<dbReference type="AlphaFoldDB" id="A0AB33KVW3"/>
<dbReference type="InterPro" id="IPR001466">
    <property type="entry name" value="Beta-lactam-related"/>
</dbReference>
<dbReference type="PANTHER" id="PTHR46825:SF9">
    <property type="entry name" value="BETA-LACTAMASE-RELATED DOMAIN-CONTAINING PROTEIN"/>
    <property type="match status" value="1"/>
</dbReference>
<reference evidence="2" key="1">
    <citation type="submission" date="2024-08" db="EMBL/GenBank/DDBJ databases">
        <title>Whole genome sequence of Tenacibaculum sp. strain pbs-1 associated with black-spot shell disease in Akoya pearl oysters.</title>
        <authorList>
            <person name="Sakatoku A."/>
            <person name="Suzuki T."/>
            <person name="Hatano K."/>
            <person name="Seki M."/>
            <person name="Tanaka D."/>
            <person name="Nakamura S."/>
            <person name="Suzuki N."/>
            <person name="Isshiki T."/>
        </authorList>
    </citation>
    <scope>NUCLEOTIDE SEQUENCE</scope>
    <source>
        <strain evidence="2">Pbs-1</strain>
    </source>
</reference>
<name>A0AB33KVW3_9FLAO</name>